<dbReference type="RefSeq" id="WP_133530892.1">
    <property type="nucleotide sequence ID" value="NZ_FMYT01000018.1"/>
</dbReference>
<dbReference type="EMBL" id="FMYT01000018">
    <property type="protein sequence ID" value="SDC91642.1"/>
    <property type="molecule type" value="Genomic_DNA"/>
</dbReference>
<dbReference type="AlphaFoldDB" id="A0A1G6QGN7"/>
<gene>
    <name evidence="1" type="ORF">SAMN04488597_11823</name>
</gene>
<protein>
    <submittedName>
        <fullName evidence="1">Uncharacterized protein</fullName>
    </submittedName>
</protein>
<proteinExistence type="predicted"/>
<reference evidence="1 2" key="1">
    <citation type="submission" date="2016-10" db="EMBL/GenBank/DDBJ databases">
        <authorList>
            <person name="Varghese N."/>
            <person name="Submissions S."/>
        </authorList>
    </citation>
    <scope>NUCLEOTIDE SEQUENCE [LARGE SCALE GENOMIC DNA]</scope>
    <source>
        <strain evidence="1 2">WG10</strain>
    </source>
</reference>
<dbReference type="Proteomes" id="UP000324896">
    <property type="component" value="Unassembled WGS sequence"/>
</dbReference>
<name>A0A1G6QGN7_9FIRM</name>
<evidence type="ECO:0000313" key="2">
    <source>
        <dbReference type="Proteomes" id="UP000324896"/>
    </source>
</evidence>
<accession>A0A1G6QGN7</accession>
<evidence type="ECO:0000313" key="1">
    <source>
        <dbReference type="EMBL" id="SDC91642.1"/>
    </source>
</evidence>
<organism evidence="1 2">
    <name type="scientific">Halanaerobium congolense</name>
    <dbReference type="NCBI Taxonomy" id="54121"/>
    <lineage>
        <taxon>Bacteria</taxon>
        <taxon>Bacillati</taxon>
        <taxon>Bacillota</taxon>
        <taxon>Clostridia</taxon>
        <taxon>Halanaerobiales</taxon>
        <taxon>Halanaerobiaceae</taxon>
        <taxon>Halanaerobium</taxon>
    </lineage>
</organism>
<sequence length="148" mass="17536">MRIIKTKEDIELLRNTYVLPDEYLDWIDDYFVQLYEALGRDETMDQFRLDWPGGFIAVLEEGDNLRDLSILGLNYENDGIFGFPLEYVEEYSLNRMEFYRIGILFDNESMLSIFSEVGIHDDEIEDYLAAEAINIEEYDQMPDEEVPF</sequence>